<dbReference type="AlphaFoldDB" id="A0A1S1X1K5"/>
<dbReference type="Gene3D" id="3.30.559.10">
    <property type="entry name" value="Chloramphenicol acetyltransferase-like domain"/>
    <property type="match status" value="1"/>
</dbReference>
<dbReference type="SUPFAM" id="SSF52777">
    <property type="entry name" value="CoA-dependent acyltransferases"/>
    <property type="match status" value="2"/>
</dbReference>
<comment type="caution">
    <text evidence="1">The sequence shown here is derived from an EMBL/GenBank/DDBJ whole genome shotgun (WGS) entry which is preliminary data.</text>
</comment>
<proteinExistence type="predicted"/>
<evidence type="ECO:0000313" key="2">
    <source>
        <dbReference type="Proteomes" id="UP000180088"/>
    </source>
</evidence>
<dbReference type="Gene3D" id="3.30.559.30">
    <property type="entry name" value="Nonribosomal peptide synthetase, condensation domain"/>
    <property type="match status" value="1"/>
</dbReference>
<dbReference type="InterPro" id="IPR023213">
    <property type="entry name" value="CAT-like_dom_sf"/>
</dbReference>
<dbReference type="RefSeq" id="WP_071115648.1">
    <property type="nucleotide sequence ID" value="NZ_MKCS01000001.1"/>
</dbReference>
<accession>A0A1S1X1K5</accession>
<protein>
    <recommendedName>
        <fullName evidence="3">Condensation domain-containing protein</fullName>
    </recommendedName>
</protein>
<dbReference type="STRING" id="1903179.BI347_07780"/>
<reference evidence="1 2" key="1">
    <citation type="submission" date="2016-09" db="EMBL/GenBank/DDBJ databases">
        <title>Chromobacterium muskegensis sp. nov., an insecticidal bacterium isolated from Sphagnum bogs.</title>
        <authorList>
            <person name="Sparks M.E."/>
            <person name="Blackburn M.B."/>
            <person name="Gundersen-Rindal D.E."/>
            <person name="Mitchell A."/>
            <person name="Farrar R."/>
            <person name="Kuhar D."/>
        </authorList>
    </citation>
    <scope>NUCLEOTIDE SEQUENCE [LARGE SCALE GENOMIC DNA]</scope>
    <source>
        <strain evidence="1 2">37-2</strain>
    </source>
</reference>
<evidence type="ECO:0008006" key="3">
    <source>
        <dbReference type="Google" id="ProtNLM"/>
    </source>
</evidence>
<sequence>MTFQTATLPVREPLAEARPLDALSEAFVHLGELANVNTNQILIVAGCLDAALLERSVRQAVAKVPLLRARPLAGRPGIEADAFSAELPLVRHFEHAGVCDFGDAAFRRLLMDFSFDNRLDWRGRPPVQLLLITAADRSSSCVYLNTHHGVADARSDSLLFRLIIDHYAYLSGAASAPPPIERLPYAMLTEIRPDWYRPLERTLRWLRGFRSVAADLLQRDIGLRVPLRGPRWEDGAKQTGIGELDFFHSLLPEALSDRLTTVARGTGVTVNTLLCAALARHLERASGRSQGVLRITCAISLRRLIDRRYDLSFRNYLVPSKIRIRLGQSGRELIRSVHQAIGTARSDRQLSTELGRLESLLLALRRRPLHGIARAMLNVCQGTNACYSNPGRIEEDFSSFGSDRHPTLQFVGFGCLVPPYDFILYTPTVNGRMQLDLVYRRAAFRAIQQEFVGPLLAALQQLLDEIEAT</sequence>
<organism evidence="1 2">
    <name type="scientific">Chromobacterium sphagni</name>
    <dbReference type="NCBI Taxonomy" id="1903179"/>
    <lineage>
        <taxon>Bacteria</taxon>
        <taxon>Pseudomonadati</taxon>
        <taxon>Pseudomonadota</taxon>
        <taxon>Betaproteobacteria</taxon>
        <taxon>Neisseriales</taxon>
        <taxon>Chromobacteriaceae</taxon>
        <taxon>Chromobacterium</taxon>
    </lineage>
</organism>
<gene>
    <name evidence="1" type="ORF">BI347_07780</name>
</gene>
<name>A0A1S1X1K5_9NEIS</name>
<dbReference type="EMBL" id="MKCS01000001">
    <property type="protein sequence ID" value="OHX13423.1"/>
    <property type="molecule type" value="Genomic_DNA"/>
</dbReference>
<dbReference type="Proteomes" id="UP000180088">
    <property type="component" value="Unassembled WGS sequence"/>
</dbReference>
<evidence type="ECO:0000313" key="1">
    <source>
        <dbReference type="EMBL" id="OHX13423.1"/>
    </source>
</evidence>
<dbReference type="OrthoDB" id="8577777at2"/>